<dbReference type="Gene3D" id="2.60.120.10">
    <property type="entry name" value="Jelly Rolls"/>
    <property type="match status" value="1"/>
</dbReference>
<feature type="domain" description="HTH araC/xylS-type" evidence="4">
    <location>
        <begin position="137"/>
        <end position="235"/>
    </location>
</feature>
<dbReference type="SUPFAM" id="SSF46689">
    <property type="entry name" value="Homeodomain-like"/>
    <property type="match status" value="2"/>
</dbReference>
<keyword evidence="2 5" id="KW-0238">DNA-binding</keyword>
<dbReference type="AlphaFoldDB" id="E3BMS3"/>
<evidence type="ECO:0000313" key="6">
    <source>
        <dbReference type="Proteomes" id="UP000002943"/>
    </source>
</evidence>
<dbReference type="InterPro" id="IPR020449">
    <property type="entry name" value="Tscrpt_reg_AraC-type_HTH"/>
</dbReference>
<dbReference type="RefSeq" id="WP_009602427.1">
    <property type="nucleotide sequence ID" value="NZ_AEIU01000091.1"/>
</dbReference>
<dbReference type="InterPro" id="IPR018060">
    <property type="entry name" value="HTH_AraC"/>
</dbReference>
<gene>
    <name evidence="5" type="ORF">VIBC2010_10686</name>
</gene>
<keyword evidence="1" id="KW-0805">Transcription regulation</keyword>
<dbReference type="PANTHER" id="PTHR43280:SF28">
    <property type="entry name" value="HTH-TYPE TRANSCRIPTIONAL ACTIVATOR RHAS"/>
    <property type="match status" value="1"/>
</dbReference>
<proteinExistence type="predicted"/>
<dbReference type="SUPFAM" id="SSF51182">
    <property type="entry name" value="RmlC-like cupins"/>
    <property type="match status" value="1"/>
</dbReference>
<dbReference type="eggNOG" id="COG4977">
    <property type="taxonomic scope" value="Bacteria"/>
</dbReference>
<comment type="caution">
    <text evidence="5">The sequence shown here is derived from an EMBL/GenBank/DDBJ whole genome shotgun (WGS) entry which is preliminary data.</text>
</comment>
<dbReference type="Pfam" id="PF12833">
    <property type="entry name" value="HTH_18"/>
    <property type="match status" value="1"/>
</dbReference>
<dbReference type="SMART" id="SM00342">
    <property type="entry name" value="HTH_ARAC"/>
    <property type="match status" value="1"/>
</dbReference>
<protein>
    <submittedName>
        <fullName evidence="5">AraC-type DNA-binding domain-containing protein</fullName>
    </submittedName>
</protein>
<keyword evidence="3" id="KW-0804">Transcription</keyword>
<dbReference type="STRING" id="796620.VIBC2010_10686"/>
<dbReference type="InterPro" id="IPR011051">
    <property type="entry name" value="RmlC_Cupin_sf"/>
</dbReference>
<dbReference type="EMBL" id="AEIU01000091">
    <property type="protein sequence ID" value="EFP95549.1"/>
    <property type="molecule type" value="Genomic_DNA"/>
</dbReference>
<dbReference type="GO" id="GO:0003700">
    <property type="term" value="F:DNA-binding transcription factor activity"/>
    <property type="evidence" value="ECO:0007669"/>
    <property type="project" value="InterPro"/>
</dbReference>
<dbReference type="PRINTS" id="PR00032">
    <property type="entry name" value="HTHARAC"/>
</dbReference>
<dbReference type="Proteomes" id="UP000002943">
    <property type="component" value="Unassembled WGS sequence"/>
</dbReference>
<evidence type="ECO:0000256" key="3">
    <source>
        <dbReference type="ARBA" id="ARBA00023163"/>
    </source>
</evidence>
<evidence type="ECO:0000259" key="4">
    <source>
        <dbReference type="PROSITE" id="PS01124"/>
    </source>
</evidence>
<keyword evidence="6" id="KW-1185">Reference proteome</keyword>
<reference evidence="5 6" key="1">
    <citation type="journal article" date="2012" name="Int. J. Syst. Evol. Microbiol.">
        <title>Vibrio caribbeanicus sp. nov., isolated from the marine sponge Scleritoderma cyanea.</title>
        <authorList>
            <person name="Hoffmann M."/>
            <person name="Monday S.R."/>
            <person name="Allard M.W."/>
            <person name="Strain E.A."/>
            <person name="Whittaker P."/>
            <person name="Naum M."/>
            <person name="McCarthy P.J."/>
            <person name="Lopez J.V."/>
            <person name="Fischer M."/>
            <person name="Brown E.W."/>
        </authorList>
    </citation>
    <scope>NUCLEOTIDE SEQUENCE [LARGE SCALE GENOMIC DNA]</scope>
    <source>
        <strain evidence="5 6">ATCC BAA-2122</strain>
    </source>
</reference>
<accession>E3BMS3</accession>
<dbReference type="PANTHER" id="PTHR43280">
    <property type="entry name" value="ARAC-FAMILY TRANSCRIPTIONAL REGULATOR"/>
    <property type="match status" value="1"/>
</dbReference>
<dbReference type="InterPro" id="IPR009057">
    <property type="entry name" value="Homeodomain-like_sf"/>
</dbReference>
<sequence length="236" mass="26912">MNKITVRSYNRTSDGHCHHYHQILLPIKGYIDLKLDDEAITACYGDCVVILAGCFHEFYAHEDFRFLVIDTDILPNPIYESGSGLRILDEAAQQYLVFVEKQIVHHIEDDVQAAMLTLLYKLILSQCASFKIDPRIRKVIQLIHQDVSREFSIEELASTACLSHSQFKLLFNKSINMTPIRYITKLKMEKARSLLSNTDTPINLIAEQVGFSNPSSFTRSFNAYFGVTPKTFRSGA</sequence>
<evidence type="ECO:0000256" key="2">
    <source>
        <dbReference type="ARBA" id="ARBA00023125"/>
    </source>
</evidence>
<evidence type="ECO:0000313" key="5">
    <source>
        <dbReference type="EMBL" id="EFP95549.1"/>
    </source>
</evidence>
<dbReference type="PROSITE" id="PS01124">
    <property type="entry name" value="HTH_ARAC_FAMILY_2"/>
    <property type="match status" value="1"/>
</dbReference>
<organism evidence="5 6">
    <name type="scientific">Vibrio caribbeanicus ATCC BAA-2122</name>
    <dbReference type="NCBI Taxonomy" id="796620"/>
    <lineage>
        <taxon>Bacteria</taxon>
        <taxon>Pseudomonadati</taxon>
        <taxon>Pseudomonadota</taxon>
        <taxon>Gammaproteobacteria</taxon>
        <taxon>Vibrionales</taxon>
        <taxon>Vibrionaceae</taxon>
        <taxon>Vibrio</taxon>
    </lineage>
</organism>
<dbReference type="Gene3D" id="1.10.10.60">
    <property type="entry name" value="Homeodomain-like"/>
    <property type="match status" value="2"/>
</dbReference>
<dbReference type="eggNOG" id="COG0662">
    <property type="taxonomic scope" value="Bacteria"/>
</dbReference>
<evidence type="ECO:0000256" key="1">
    <source>
        <dbReference type="ARBA" id="ARBA00023015"/>
    </source>
</evidence>
<dbReference type="InterPro" id="IPR014710">
    <property type="entry name" value="RmlC-like_jellyroll"/>
</dbReference>
<name>E3BMS3_9VIBR</name>
<dbReference type="GO" id="GO:0043565">
    <property type="term" value="F:sequence-specific DNA binding"/>
    <property type="evidence" value="ECO:0007669"/>
    <property type="project" value="InterPro"/>
</dbReference>